<accession>A0A0E9TY28</accession>
<reference evidence="1" key="2">
    <citation type="journal article" date="2015" name="Fish Shellfish Immunol.">
        <title>Early steps in the European eel (Anguilla anguilla)-Vibrio vulnificus interaction in the gills: Role of the RtxA13 toxin.</title>
        <authorList>
            <person name="Callol A."/>
            <person name="Pajuelo D."/>
            <person name="Ebbesson L."/>
            <person name="Teles M."/>
            <person name="MacKenzie S."/>
            <person name="Amaro C."/>
        </authorList>
    </citation>
    <scope>NUCLEOTIDE SEQUENCE</scope>
</reference>
<reference evidence="1" key="1">
    <citation type="submission" date="2014-11" db="EMBL/GenBank/DDBJ databases">
        <authorList>
            <person name="Amaro Gonzalez C."/>
        </authorList>
    </citation>
    <scope>NUCLEOTIDE SEQUENCE</scope>
</reference>
<organism evidence="1">
    <name type="scientific">Anguilla anguilla</name>
    <name type="common">European freshwater eel</name>
    <name type="synonym">Muraena anguilla</name>
    <dbReference type="NCBI Taxonomy" id="7936"/>
    <lineage>
        <taxon>Eukaryota</taxon>
        <taxon>Metazoa</taxon>
        <taxon>Chordata</taxon>
        <taxon>Craniata</taxon>
        <taxon>Vertebrata</taxon>
        <taxon>Euteleostomi</taxon>
        <taxon>Actinopterygii</taxon>
        <taxon>Neopterygii</taxon>
        <taxon>Teleostei</taxon>
        <taxon>Anguilliformes</taxon>
        <taxon>Anguillidae</taxon>
        <taxon>Anguilla</taxon>
    </lineage>
</organism>
<protein>
    <submittedName>
        <fullName evidence="1">Uncharacterized protein</fullName>
    </submittedName>
</protein>
<dbReference type="AlphaFoldDB" id="A0A0E9TY28"/>
<name>A0A0E9TY28_ANGAN</name>
<evidence type="ECO:0000313" key="1">
    <source>
        <dbReference type="EMBL" id="JAH58357.1"/>
    </source>
</evidence>
<sequence>MTDICMLHDSHHNVLFVSLPLWSVNGIERKCWIFCLHCTVNCCRLFTSDSFKKCVISPS</sequence>
<proteinExistence type="predicted"/>
<dbReference type="EMBL" id="GBXM01050220">
    <property type="protein sequence ID" value="JAH58357.1"/>
    <property type="molecule type" value="Transcribed_RNA"/>
</dbReference>